<dbReference type="EMBL" id="UINC01024097">
    <property type="protein sequence ID" value="SVA97084.1"/>
    <property type="molecule type" value="Genomic_DNA"/>
</dbReference>
<evidence type="ECO:0000313" key="1">
    <source>
        <dbReference type="EMBL" id="SVA97084.1"/>
    </source>
</evidence>
<name>A0A382A6M7_9ZZZZ</name>
<dbReference type="AlphaFoldDB" id="A0A382A6M7"/>
<protein>
    <submittedName>
        <fullName evidence="1">Uncharacterized protein</fullName>
    </submittedName>
</protein>
<reference evidence="1" key="1">
    <citation type="submission" date="2018-05" db="EMBL/GenBank/DDBJ databases">
        <authorList>
            <person name="Lanie J.A."/>
            <person name="Ng W.-L."/>
            <person name="Kazmierczak K.M."/>
            <person name="Andrzejewski T.M."/>
            <person name="Davidsen T.M."/>
            <person name="Wayne K.J."/>
            <person name="Tettelin H."/>
            <person name="Glass J.I."/>
            <person name="Rusch D."/>
            <person name="Podicherti R."/>
            <person name="Tsui H.-C.T."/>
            <person name="Winkler M.E."/>
        </authorList>
    </citation>
    <scope>NUCLEOTIDE SEQUENCE</scope>
</reference>
<accession>A0A382A6M7</accession>
<proteinExistence type="predicted"/>
<sequence length="23" mass="2857">MIIIFVEELTIFQLDQKDYKELK</sequence>
<gene>
    <name evidence="1" type="ORF">METZ01_LOCUS149938</name>
</gene>
<organism evidence="1">
    <name type="scientific">marine metagenome</name>
    <dbReference type="NCBI Taxonomy" id="408172"/>
    <lineage>
        <taxon>unclassified sequences</taxon>
        <taxon>metagenomes</taxon>
        <taxon>ecological metagenomes</taxon>
    </lineage>
</organism>